<gene>
    <name evidence="1" type="ORF">ACFPP6_06050</name>
</gene>
<comment type="caution">
    <text evidence="1">The sequence shown here is derived from an EMBL/GenBank/DDBJ whole genome shotgun (WGS) entry which is preliminary data.</text>
</comment>
<organism evidence="1 2">
    <name type="scientific">Streptomyces aureoversilis</name>
    <dbReference type="NCBI Taxonomy" id="67277"/>
    <lineage>
        <taxon>Bacteria</taxon>
        <taxon>Bacillati</taxon>
        <taxon>Actinomycetota</taxon>
        <taxon>Actinomycetes</taxon>
        <taxon>Kitasatosporales</taxon>
        <taxon>Streptomycetaceae</taxon>
        <taxon>Streptomyces</taxon>
    </lineage>
</organism>
<sequence>MNASPTAANLWHGYSLRDIDSLSRLVIVIDRWSNAMDTRDRQDAARFAITEYLITADEAPTRQDLVRLGRAAANRHVATEMRYHGYDPCHVDRGQGGMARFQRYWQHTSHLPWDEQMVERLALAQVWPRLTLAQQQALMALAITGDHQAAADYLGLSLGAFSGRLRKARQRVLALWHEHETPRRQAKDQRVLARSGTYRGRRLLTEQDLEALRDRRAAGATLRQLAAETGYSAGALCNLLKGKRRPARAAA</sequence>
<dbReference type="InterPro" id="IPR001387">
    <property type="entry name" value="Cro/C1-type_HTH"/>
</dbReference>
<evidence type="ECO:0000313" key="2">
    <source>
        <dbReference type="Proteomes" id="UP001596222"/>
    </source>
</evidence>
<dbReference type="EMBL" id="JBHSKJ010000003">
    <property type="protein sequence ID" value="MFC5144247.1"/>
    <property type="molecule type" value="Genomic_DNA"/>
</dbReference>
<dbReference type="RefSeq" id="WP_382037950.1">
    <property type="nucleotide sequence ID" value="NZ_JBHSKJ010000003.1"/>
</dbReference>
<evidence type="ECO:0000313" key="1">
    <source>
        <dbReference type="EMBL" id="MFC5144247.1"/>
    </source>
</evidence>
<reference evidence="2" key="1">
    <citation type="journal article" date="2019" name="Int. J. Syst. Evol. Microbiol.">
        <title>The Global Catalogue of Microorganisms (GCM) 10K type strain sequencing project: providing services to taxonomists for standard genome sequencing and annotation.</title>
        <authorList>
            <consortium name="The Broad Institute Genomics Platform"/>
            <consortium name="The Broad Institute Genome Sequencing Center for Infectious Disease"/>
            <person name="Wu L."/>
            <person name="Ma J."/>
        </authorList>
    </citation>
    <scope>NUCLEOTIDE SEQUENCE [LARGE SCALE GENOMIC DNA]</scope>
    <source>
        <strain evidence="2">CGMCC 4.1641</strain>
    </source>
</reference>
<keyword evidence="2" id="KW-1185">Reference proteome</keyword>
<proteinExistence type="predicted"/>
<protein>
    <submittedName>
        <fullName evidence="1">Uncharacterized protein</fullName>
    </submittedName>
</protein>
<accession>A0ABV9ZSG0</accession>
<dbReference type="CDD" id="cd00093">
    <property type="entry name" value="HTH_XRE"/>
    <property type="match status" value="1"/>
</dbReference>
<name>A0ABV9ZSG0_9ACTN</name>
<dbReference type="Proteomes" id="UP001596222">
    <property type="component" value="Unassembled WGS sequence"/>
</dbReference>